<organism evidence="2">
    <name type="scientific">bioreactor metagenome</name>
    <dbReference type="NCBI Taxonomy" id="1076179"/>
    <lineage>
        <taxon>unclassified sequences</taxon>
        <taxon>metagenomes</taxon>
        <taxon>ecological metagenomes</taxon>
    </lineage>
</organism>
<proteinExistence type="predicted"/>
<name>A0A645B305_9ZZZZ</name>
<dbReference type="AlphaFoldDB" id="A0A645B305"/>
<gene>
    <name evidence="2" type="ORF">SDC9_106298</name>
</gene>
<evidence type="ECO:0000313" key="2">
    <source>
        <dbReference type="EMBL" id="MPM59456.1"/>
    </source>
</evidence>
<feature type="region of interest" description="Disordered" evidence="1">
    <location>
        <begin position="122"/>
        <end position="144"/>
    </location>
</feature>
<feature type="compositionally biased region" description="Low complexity" evidence="1">
    <location>
        <begin position="122"/>
        <end position="134"/>
    </location>
</feature>
<reference evidence="2" key="1">
    <citation type="submission" date="2019-08" db="EMBL/GenBank/DDBJ databases">
        <authorList>
            <person name="Kucharzyk K."/>
            <person name="Murdoch R.W."/>
            <person name="Higgins S."/>
            <person name="Loffler F."/>
        </authorList>
    </citation>
    <scope>NUCLEOTIDE SEQUENCE</scope>
</reference>
<accession>A0A645B305</accession>
<comment type="caution">
    <text evidence="2">The sequence shown here is derived from an EMBL/GenBank/DDBJ whole genome shotgun (WGS) entry which is preliminary data.</text>
</comment>
<sequence length="144" mass="15591">MGEGAAEAAGTGAAFHDGAAREDVEVFDDEARLFGEDDLRLPFEAARVLAERRSEQEVDLALGGAEAFAVVVFHEVGMLYLPEVRALALPRLHFDEKTVSFFGVPDKYEVSRLDHLSSSFAPPAIPSASSPMSARTSPFEPERP</sequence>
<evidence type="ECO:0000256" key="1">
    <source>
        <dbReference type="SAM" id="MobiDB-lite"/>
    </source>
</evidence>
<dbReference type="EMBL" id="VSSQ01017300">
    <property type="protein sequence ID" value="MPM59456.1"/>
    <property type="molecule type" value="Genomic_DNA"/>
</dbReference>
<protein>
    <submittedName>
        <fullName evidence="2">Uncharacterized protein</fullName>
    </submittedName>
</protein>